<sequence>MENTALLKDKFHRLIDEIDSEDLLRQFYEALSATASDNEGALWNDLSPSQQKSILEAYNESEETTQRLSHEAVVKKYQQWRTS</sequence>
<comment type="caution">
    <text evidence="1">The sequence shown here is derived from an EMBL/GenBank/DDBJ whole genome shotgun (WGS) entry which is preliminary data.</text>
</comment>
<evidence type="ECO:0000313" key="2">
    <source>
        <dbReference type="Proteomes" id="UP001501175"/>
    </source>
</evidence>
<protein>
    <recommendedName>
        <fullName evidence="3">Addiction module component</fullName>
    </recommendedName>
</protein>
<dbReference type="Proteomes" id="UP001501175">
    <property type="component" value="Unassembled WGS sequence"/>
</dbReference>
<dbReference type="RefSeq" id="WP_345246081.1">
    <property type="nucleotide sequence ID" value="NZ_BAABHD010000068.1"/>
</dbReference>
<evidence type="ECO:0000313" key="1">
    <source>
        <dbReference type="EMBL" id="GAA4462264.1"/>
    </source>
</evidence>
<keyword evidence="2" id="KW-1185">Reference proteome</keyword>
<reference evidence="2" key="1">
    <citation type="journal article" date="2019" name="Int. J. Syst. Evol. Microbiol.">
        <title>The Global Catalogue of Microorganisms (GCM) 10K type strain sequencing project: providing services to taxonomists for standard genome sequencing and annotation.</title>
        <authorList>
            <consortium name="The Broad Institute Genomics Platform"/>
            <consortium name="The Broad Institute Genome Sequencing Center for Infectious Disease"/>
            <person name="Wu L."/>
            <person name="Ma J."/>
        </authorList>
    </citation>
    <scope>NUCLEOTIDE SEQUENCE [LARGE SCALE GENOMIC DNA]</scope>
    <source>
        <strain evidence="2">JCM 17927</strain>
    </source>
</reference>
<name>A0ABP8NAB9_9BACT</name>
<dbReference type="EMBL" id="BAABHD010000068">
    <property type="protein sequence ID" value="GAA4462264.1"/>
    <property type="molecule type" value="Genomic_DNA"/>
</dbReference>
<accession>A0ABP8NAB9</accession>
<evidence type="ECO:0008006" key="3">
    <source>
        <dbReference type="Google" id="ProtNLM"/>
    </source>
</evidence>
<proteinExistence type="predicted"/>
<gene>
    <name evidence="1" type="ORF">GCM10023189_38720</name>
</gene>
<organism evidence="1 2">
    <name type="scientific">Nibrella saemangeumensis</name>
    <dbReference type="NCBI Taxonomy" id="1084526"/>
    <lineage>
        <taxon>Bacteria</taxon>
        <taxon>Pseudomonadati</taxon>
        <taxon>Bacteroidota</taxon>
        <taxon>Cytophagia</taxon>
        <taxon>Cytophagales</taxon>
        <taxon>Spirosomataceae</taxon>
        <taxon>Nibrella</taxon>
    </lineage>
</organism>